<proteinExistence type="predicted"/>
<accession>A0A543J2X1</accession>
<dbReference type="Proteomes" id="UP000319213">
    <property type="component" value="Unassembled WGS sequence"/>
</dbReference>
<dbReference type="GO" id="GO:0003677">
    <property type="term" value="F:DNA binding"/>
    <property type="evidence" value="ECO:0007669"/>
    <property type="project" value="InterPro"/>
</dbReference>
<dbReference type="SUPFAM" id="SSF47413">
    <property type="entry name" value="lambda repressor-like DNA-binding domains"/>
    <property type="match status" value="1"/>
</dbReference>
<dbReference type="CDD" id="cd00093">
    <property type="entry name" value="HTH_XRE"/>
    <property type="match status" value="1"/>
</dbReference>
<feature type="domain" description="HTH cro/C1-type" evidence="1">
    <location>
        <begin position="19"/>
        <end position="73"/>
    </location>
</feature>
<keyword evidence="3" id="KW-1185">Reference proteome</keyword>
<name>A0A543J2X1_9ACTN</name>
<evidence type="ECO:0000259" key="1">
    <source>
        <dbReference type="PROSITE" id="PS50943"/>
    </source>
</evidence>
<dbReference type="RefSeq" id="WP_142260949.1">
    <property type="nucleotide sequence ID" value="NZ_BMPV01000002.1"/>
</dbReference>
<dbReference type="OrthoDB" id="5177725at2"/>
<evidence type="ECO:0000313" key="2">
    <source>
        <dbReference type="EMBL" id="TQM77176.1"/>
    </source>
</evidence>
<dbReference type="EMBL" id="VFPQ01000001">
    <property type="protein sequence ID" value="TQM77176.1"/>
    <property type="molecule type" value="Genomic_DNA"/>
</dbReference>
<dbReference type="Pfam" id="PF19054">
    <property type="entry name" value="DUF5753"/>
    <property type="match status" value="1"/>
</dbReference>
<organism evidence="2 3">
    <name type="scientific">Thermopolyspora flexuosa</name>
    <dbReference type="NCBI Taxonomy" id="103836"/>
    <lineage>
        <taxon>Bacteria</taxon>
        <taxon>Bacillati</taxon>
        <taxon>Actinomycetota</taxon>
        <taxon>Actinomycetes</taxon>
        <taxon>Streptosporangiales</taxon>
        <taxon>Streptosporangiaceae</taxon>
        <taxon>Thermopolyspora</taxon>
    </lineage>
</organism>
<evidence type="ECO:0000313" key="3">
    <source>
        <dbReference type="Proteomes" id="UP000319213"/>
    </source>
</evidence>
<dbReference type="Gene3D" id="1.10.260.40">
    <property type="entry name" value="lambda repressor-like DNA-binding domains"/>
    <property type="match status" value="1"/>
</dbReference>
<gene>
    <name evidence="2" type="ORF">FHX40_3932</name>
</gene>
<dbReference type="Pfam" id="PF13560">
    <property type="entry name" value="HTH_31"/>
    <property type="match status" value="1"/>
</dbReference>
<reference evidence="2 3" key="1">
    <citation type="submission" date="2019-06" db="EMBL/GenBank/DDBJ databases">
        <title>Sequencing the genomes of 1000 actinobacteria strains.</title>
        <authorList>
            <person name="Klenk H.-P."/>
        </authorList>
    </citation>
    <scope>NUCLEOTIDE SEQUENCE [LARGE SCALE GENOMIC DNA]</scope>
    <source>
        <strain evidence="2 3">DSM 43186</strain>
    </source>
</reference>
<sequence>MTTNRYSPTIRRRRLAAELRRLREERGLTIEQVAAQIDWHPTKLSRVETGKQAVQPSEVRGLLEVLDAPPEQRDALIALAREARLRGWWRAFGEAVPDWFAVYVGLESEATSLRLYESEFIPGLLQTEDYARAVHRATRVGAREEEIDRLVAVRMARQELLHSDKAPQLWMVLDEAVIRRRVGGPDVMRAQLKRLVEASRMPNITLQVLPFSVGAHAGMDGGFHILTFEPYADDVVYIEYRTGSFYLEKKWEIEQYTLVFDHLRAAALPTEASTELIAQAADELQ</sequence>
<dbReference type="InterPro" id="IPR010982">
    <property type="entry name" value="Lambda_DNA-bd_dom_sf"/>
</dbReference>
<comment type="caution">
    <text evidence="2">The sequence shown here is derived from an EMBL/GenBank/DDBJ whole genome shotgun (WGS) entry which is preliminary data.</text>
</comment>
<dbReference type="AlphaFoldDB" id="A0A543J2X1"/>
<dbReference type="InterPro" id="IPR001387">
    <property type="entry name" value="Cro/C1-type_HTH"/>
</dbReference>
<dbReference type="PROSITE" id="PS50943">
    <property type="entry name" value="HTH_CROC1"/>
    <property type="match status" value="1"/>
</dbReference>
<protein>
    <submittedName>
        <fullName evidence="2">Helix-turn-helix protein</fullName>
    </submittedName>
</protein>
<dbReference type="InterPro" id="IPR043917">
    <property type="entry name" value="DUF5753"/>
</dbReference>
<dbReference type="SMART" id="SM00530">
    <property type="entry name" value="HTH_XRE"/>
    <property type="match status" value="1"/>
</dbReference>